<dbReference type="EMBL" id="DTAI01000130">
    <property type="protein sequence ID" value="HGN36800.1"/>
    <property type="molecule type" value="Genomic_DNA"/>
</dbReference>
<accession>A0A7J3I7S7</accession>
<evidence type="ECO:0000313" key="2">
    <source>
        <dbReference type="EMBL" id="HGQ18067.1"/>
    </source>
</evidence>
<reference evidence="1" key="1">
    <citation type="journal article" date="2020" name="mSystems">
        <title>Genome- and Community-Level Interaction Insights into Carbon Utilization and Element Cycling Functions of Hydrothermarchaeota in Hydrothermal Sediment.</title>
        <authorList>
            <person name="Zhou Z."/>
            <person name="Liu Y."/>
            <person name="Xu W."/>
            <person name="Pan J."/>
            <person name="Luo Z.H."/>
            <person name="Li M."/>
        </authorList>
    </citation>
    <scope>NUCLEOTIDE SEQUENCE [LARGE SCALE GENOMIC DNA]</scope>
    <source>
        <strain evidence="1">SpSt-618</strain>
        <strain evidence="2">SpSt-657</strain>
    </source>
</reference>
<comment type="caution">
    <text evidence="1">The sequence shown here is derived from an EMBL/GenBank/DDBJ whole genome shotgun (WGS) entry which is preliminary data.</text>
</comment>
<organism evidence="1">
    <name type="scientific">Ignisphaera aggregans</name>
    <dbReference type="NCBI Taxonomy" id="334771"/>
    <lineage>
        <taxon>Archaea</taxon>
        <taxon>Thermoproteota</taxon>
        <taxon>Thermoprotei</taxon>
        <taxon>Desulfurococcales</taxon>
        <taxon>Desulfurococcaceae</taxon>
        <taxon>Ignisphaera</taxon>
    </lineage>
</organism>
<dbReference type="AlphaFoldDB" id="A0A7J3I7S7"/>
<gene>
    <name evidence="1" type="ORF">ENT87_04550</name>
    <name evidence="2" type="ORF">ENU30_03705</name>
</gene>
<dbReference type="EMBL" id="DTBZ01000076">
    <property type="protein sequence ID" value="HGQ18067.1"/>
    <property type="molecule type" value="Genomic_DNA"/>
</dbReference>
<proteinExistence type="predicted"/>
<sequence length="176" mass="19953">MCAANVLDVAQSRSRVDLLVAQLLKDTNIIKEVSMDGIEFRIAVQKFVYLLQVVGGLDLGFKFEWLSMGPYSKGLQIYYQRVARSLAGDPNTLLVELSTFERNALEAVKRLLFSVREQVAKLDIKVLEIVASLIMLCRDVYPKPLNPVEELVLRKKLSREDVLKVWNVIDKLGICI</sequence>
<evidence type="ECO:0000313" key="1">
    <source>
        <dbReference type="EMBL" id="HGN36800.1"/>
    </source>
</evidence>
<name>A0A7J3I7S7_9CREN</name>
<protein>
    <submittedName>
        <fullName evidence="1">Uncharacterized protein</fullName>
    </submittedName>
</protein>